<keyword evidence="3" id="KW-1185">Reference proteome</keyword>
<keyword evidence="1" id="KW-0472">Membrane</keyword>
<keyword evidence="1" id="KW-1133">Transmembrane helix</keyword>
<accession>A0ABW2AIK7</accession>
<evidence type="ECO:0000313" key="3">
    <source>
        <dbReference type="Proteomes" id="UP001596298"/>
    </source>
</evidence>
<proteinExistence type="predicted"/>
<dbReference type="RefSeq" id="WP_382402078.1">
    <property type="nucleotide sequence ID" value="NZ_JBHSWH010000001.1"/>
</dbReference>
<sequence>MTIRSAYLAAATIAGALLFLAGQALLPSLPDELGPAFAGMVEHRDRLMAARLLTSAGAFLLVPAVVGIALHFRDSNRGARLVLVATTLFGVATFSNAVSQAVEGYVGWGATAPGADPATGRRIVGDLGAGLIGIPIGFWSIPAFALGGLLLAAGLWRTGRVPTWLPITLAAGVVLAGAFAGRGYVVALTQAPFTVALVALGLIVWGSELPESVPDAVPAGARLS</sequence>
<dbReference type="EMBL" id="JBHSWH010000001">
    <property type="protein sequence ID" value="MFC6706226.1"/>
    <property type="molecule type" value="Genomic_DNA"/>
</dbReference>
<feature type="transmembrane region" description="Helical" evidence="1">
    <location>
        <begin position="136"/>
        <end position="156"/>
    </location>
</feature>
<keyword evidence="1" id="KW-0812">Transmembrane</keyword>
<name>A0ABW2AIK7_9MICO</name>
<evidence type="ECO:0000256" key="1">
    <source>
        <dbReference type="SAM" id="Phobius"/>
    </source>
</evidence>
<evidence type="ECO:0008006" key="4">
    <source>
        <dbReference type="Google" id="ProtNLM"/>
    </source>
</evidence>
<feature type="transmembrane region" description="Helical" evidence="1">
    <location>
        <begin position="79"/>
        <end position="98"/>
    </location>
</feature>
<feature type="transmembrane region" description="Helical" evidence="1">
    <location>
        <begin position="48"/>
        <end position="72"/>
    </location>
</feature>
<gene>
    <name evidence="2" type="ORF">ACFQDH_13395</name>
</gene>
<reference evidence="3" key="1">
    <citation type="journal article" date="2019" name="Int. J. Syst. Evol. Microbiol.">
        <title>The Global Catalogue of Microorganisms (GCM) 10K type strain sequencing project: providing services to taxonomists for standard genome sequencing and annotation.</title>
        <authorList>
            <consortium name="The Broad Institute Genomics Platform"/>
            <consortium name="The Broad Institute Genome Sequencing Center for Infectious Disease"/>
            <person name="Wu L."/>
            <person name="Ma J."/>
        </authorList>
    </citation>
    <scope>NUCLEOTIDE SEQUENCE [LARGE SCALE GENOMIC DNA]</scope>
    <source>
        <strain evidence="3">CCUG 58127</strain>
    </source>
</reference>
<dbReference type="Proteomes" id="UP001596298">
    <property type="component" value="Unassembled WGS sequence"/>
</dbReference>
<comment type="caution">
    <text evidence="2">The sequence shown here is derived from an EMBL/GenBank/DDBJ whole genome shotgun (WGS) entry which is preliminary data.</text>
</comment>
<feature type="transmembrane region" description="Helical" evidence="1">
    <location>
        <begin position="187"/>
        <end position="205"/>
    </location>
</feature>
<organism evidence="2 3">
    <name type="scientific">Flexivirga alba</name>
    <dbReference type="NCBI Taxonomy" id="702742"/>
    <lineage>
        <taxon>Bacteria</taxon>
        <taxon>Bacillati</taxon>
        <taxon>Actinomycetota</taxon>
        <taxon>Actinomycetes</taxon>
        <taxon>Micrococcales</taxon>
        <taxon>Dermacoccaceae</taxon>
        <taxon>Flexivirga</taxon>
    </lineage>
</organism>
<feature type="transmembrane region" description="Helical" evidence="1">
    <location>
        <begin position="163"/>
        <end position="181"/>
    </location>
</feature>
<evidence type="ECO:0000313" key="2">
    <source>
        <dbReference type="EMBL" id="MFC6706226.1"/>
    </source>
</evidence>
<protein>
    <recommendedName>
        <fullName evidence="4">DUF4386 family protein</fullName>
    </recommendedName>
</protein>